<dbReference type="GO" id="GO:0008610">
    <property type="term" value="P:lipid biosynthetic process"/>
    <property type="evidence" value="ECO:0007669"/>
    <property type="project" value="UniProtKB-ARBA"/>
</dbReference>
<dbReference type="InterPro" id="IPR045851">
    <property type="entry name" value="AMP-bd_C_sf"/>
</dbReference>
<feature type="transmembrane region" description="Helical" evidence="5">
    <location>
        <begin position="1525"/>
        <end position="1545"/>
    </location>
</feature>
<feature type="compositionally biased region" description="Basic and acidic residues" evidence="4">
    <location>
        <begin position="615"/>
        <end position="625"/>
    </location>
</feature>
<keyword evidence="5" id="KW-0472">Membrane</keyword>
<feature type="region of interest" description="Disordered" evidence="4">
    <location>
        <begin position="24"/>
        <end position="45"/>
    </location>
</feature>
<feature type="domain" description="Carrier" evidence="6">
    <location>
        <begin position="1022"/>
        <end position="1102"/>
    </location>
</feature>
<comment type="caution">
    <text evidence="7">The sequence shown here is derived from an EMBL/GenBank/DDBJ whole genome shotgun (WGS) entry which is preliminary data.</text>
</comment>
<dbReference type="Gene3D" id="3.40.50.980">
    <property type="match status" value="2"/>
</dbReference>
<dbReference type="InterPro" id="IPR002575">
    <property type="entry name" value="Aminoglycoside_PTrfase"/>
</dbReference>
<proteinExistence type="predicted"/>
<dbReference type="PANTHER" id="PTHR45527:SF1">
    <property type="entry name" value="FATTY ACID SYNTHASE"/>
    <property type="match status" value="1"/>
</dbReference>
<dbReference type="InterPro" id="IPR000873">
    <property type="entry name" value="AMP-dep_synth/lig_dom"/>
</dbReference>
<feature type="transmembrane region" description="Helical" evidence="5">
    <location>
        <begin position="1618"/>
        <end position="1639"/>
    </location>
</feature>
<keyword evidence="2" id="KW-0596">Phosphopantetheine</keyword>
<dbReference type="GO" id="GO:0072330">
    <property type="term" value="P:monocarboxylic acid biosynthetic process"/>
    <property type="evidence" value="ECO:0007669"/>
    <property type="project" value="UniProtKB-ARBA"/>
</dbReference>
<dbReference type="Gene3D" id="3.30.559.10">
    <property type="entry name" value="Chloramphenicol acetyltransferase-like domain"/>
    <property type="match status" value="1"/>
</dbReference>
<dbReference type="Gene3D" id="3.90.1200.10">
    <property type="match status" value="1"/>
</dbReference>
<dbReference type="InterPro" id="IPR020845">
    <property type="entry name" value="AMP-binding_CS"/>
</dbReference>
<dbReference type="Pfam" id="PF00501">
    <property type="entry name" value="AMP-binding"/>
    <property type="match status" value="1"/>
</dbReference>
<dbReference type="SUPFAM" id="SSF56801">
    <property type="entry name" value="Acetyl-CoA synthetase-like"/>
    <property type="match status" value="1"/>
</dbReference>
<dbReference type="NCBIfam" id="TIGR01733">
    <property type="entry name" value="AA-adenyl-dom"/>
    <property type="match status" value="1"/>
</dbReference>
<evidence type="ECO:0000256" key="2">
    <source>
        <dbReference type="ARBA" id="ARBA00022450"/>
    </source>
</evidence>
<dbReference type="FunFam" id="3.40.50.980:FF:000001">
    <property type="entry name" value="Non-ribosomal peptide synthetase"/>
    <property type="match status" value="1"/>
</dbReference>
<dbReference type="GO" id="GO:0031177">
    <property type="term" value="F:phosphopantetheine binding"/>
    <property type="evidence" value="ECO:0007669"/>
    <property type="project" value="InterPro"/>
</dbReference>
<dbReference type="GO" id="GO:0003824">
    <property type="term" value="F:catalytic activity"/>
    <property type="evidence" value="ECO:0007669"/>
    <property type="project" value="InterPro"/>
</dbReference>
<dbReference type="InterPro" id="IPR001242">
    <property type="entry name" value="Condensation_dom"/>
</dbReference>
<feature type="transmembrane region" description="Helical" evidence="5">
    <location>
        <begin position="1793"/>
        <end position="1814"/>
    </location>
</feature>
<dbReference type="InterPro" id="IPR025110">
    <property type="entry name" value="AMP-bd_C"/>
</dbReference>
<dbReference type="FunFam" id="3.40.50.980:FF:000002">
    <property type="entry name" value="Enterobactin synthetase component F"/>
    <property type="match status" value="1"/>
</dbReference>
<evidence type="ECO:0000256" key="3">
    <source>
        <dbReference type="ARBA" id="ARBA00022553"/>
    </source>
</evidence>
<organism evidence="7 8">
    <name type="scientific">Planomonospora venezuelensis</name>
    <dbReference type="NCBI Taxonomy" id="1999"/>
    <lineage>
        <taxon>Bacteria</taxon>
        <taxon>Bacillati</taxon>
        <taxon>Actinomycetota</taxon>
        <taxon>Actinomycetes</taxon>
        <taxon>Streptosporangiales</taxon>
        <taxon>Streptosporangiaceae</taxon>
        <taxon>Planomonospora</taxon>
    </lineage>
</organism>
<comment type="cofactor">
    <cofactor evidence="1">
        <name>pantetheine 4'-phosphate</name>
        <dbReference type="ChEBI" id="CHEBI:47942"/>
    </cofactor>
</comment>
<dbReference type="Gene3D" id="2.30.38.10">
    <property type="entry name" value="Luciferase, Domain 3"/>
    <property type="match status" value="1"/>
</dbReference>
<dbReference type="Proteomes" id="UP000562352">
    <property type="component" value="Unassembled WGS sequence"/>
</dbReference>
<dbReference type="InterPro" id="IPR020802">
    <property type="entry name" value="TesA-like"/>
</dbReference>
<dbReference type="InterPro" id="IPR009081">
    <property type="entry name" value="PP-bd_ACP"/>
</dbReference>
<dbReference type="FunFam" id="2.30.38.10:FF:000001">
    <property type="entry name" value="Non-ribosomal peptide synthetase PvdI"/>
    <property type="match status" value="1"/>
</dbReference>
<dbReference type="Gene3D" id="1.20.1250.20">
    <property type="entry name" value="MFS general substrate transporter like domains"/>
    <property type="match status" value="1"/>
</dbReference>
<feature type="transmembrane region" description="Helical" evidence="5">
    <location>
        <begin position="1705"/>
        <end position="1723"/>
    </location>
</feature>
<dbReference type="CDD" id="cd06173">
    <property type="entry name" value="MFS_MefA_like"/>
    <property type="match status" value="1"/>
</dbReference>
<evidence type="ECO:0000313" key="7">
    <source>
        <dbReference type="EMBL" id="MBB5965992.1"/>
    </source>
</evidence>
<dbReference type="EMBL" id="JACHJJ010000020">
    <property type="protein sequence ID" value="MBB5965992.1"/>
    <property type="molecule type" value="Genomic_DNA"/>
</dbReference>
<dbReference type="PROSITE" id="PS50075">
    <property type="entry name" value="CARRIER"/>
    <property type="match status" value="1"/>
</dbReference>
<keyword evidence="5" id="KW-0812">Transmembrane</keyword>
<evidence type="ECO:0000256" key="4">
    <source>
        <dbReference type="SAM" id="MobiDB-lite"/>
    </source>
</evidence>
<dbReference type="Pfam" id="PF01636">
    <property type="entry name" value="APH"/>
    <property type="match status" value="1"/>
</dbReference>
<dbReference type="Pfam" id="PF00550">
    <property type="entry name" value="PP-binding"/>
    <property type="match status" value="1"/>
</dbReference>
<feature type="transmembrane region" description="Helical" evidence="5">
    <location>
        <begin position="1762"/>
        <end position="1781"/>
    </location>
</feature>
<dbReference type="Pfam" id="PF07690">
    <property type="entry name" value="MFS_1"/>
    <property type="match status" value="1"/>
</dbReference>
<dbReference type="FunFam" id="3.30.300.30:FF:000010">
    <property type="entry name" value="Enterobactin synthetase component F"/>
    <property type="match status" value="1"/>
</dbReference>
<dbReference type="SUPFAM" id="SSF52777">
    <property type="entry name" value="CoA-dependent acyltransferases"/>
    <property type="match status" value="2"/>
</dbReference>
<feature type="transmembrane region" description="Helical" evidence="5">
    <location>
        <begin position="1845"/>
        <end position="1865"/>
    </location>
</feature>
<dbReference type="InterPro" id="IPR029058">
    <property type="entry name" value="AB_hydrolase_fold"/>
</dbReference>
<dbReference type="PANTHER" id="PTHR45527">
    <property type="entry name" value="NONRIBOSOMAL PEPTIDE SYNTHETASE"/>
    <property type="match status" value="1"/>
</dbReference>
<sequence>MTSSPGLSSSNLRLSDTKRALLEQRLRRRTPVRAPAVPRRPPDRPVPLSFGQERLWFMEQFAPGSAAYTIPIPLRLRGPLDADRLELALRAVVARHESLRMRFPADEDGRPYVLIGETPDVELRRTAADEASAADILSAETARPFDLAEGPLIRSTLIRLAEDDHALLITVHHIAADGWSTEILTEELRALYGGADLPDLEVQYGDYALWQRERPVAEQDLAYWRERLAGVPPLELPADGRRPAQQTFAGAAHGFRLDRGLADAVAGFAGEGGATLYMALLAAYQVLLGRHSGQEDFAVGSPVGGRPRRELEGMIGLFVNVLAMRAELGGDPTFRELVARVRRSATEAYAHQELPFERLVGELGVVRDVSRSPVFQVVLTLQSYRNDRQGGWPGLTAEPFDIEARAARFDLELFLEEEPDGINGIFIYNRDMFGAETVASLASQFETLLRAAVAEPDARISELEIVPPGERERILAHAAGPREPCDREATLGTLFEAQAARTPDAVAVEFEDVRLTYAELDARAGRLARRLRGLGVGPGSRVAICAERSPELVAGLLGVLKAGGAYVPLDPDYPAERIAFMLADAEAAVLLVQRTVADRLPPTGAVTVPLDEVGDGARDEARDEPPPGGPPPSAGPSDIAYMIYTSGSTGRPKGVPNTHAAIVNRLDWMQRSHRLSAGDAENAGDAGDVVLQKTPAGFDVSVWEFFWPLVTGARLLLARPGGHRDTAYLRDLIIERGVTTMHFVPSMLAAFLTEEGIERCTSLRRVVCSGEELAPHVAERFFARLPGAELYNLYGPTEAAVDVTQWRCVPGDATVPIGHPVQNTELYVLDRRLRPVPFGVPGELHIGGVQLATGYHARPGLTAERFVPDPFGPPGSRLYKTGDLVRLRRDGAIVFLGRIDTQVKIRGQRIELGEIESVLREQPGVGEAVVTVREDGAPGDRRLAAYVVPAARPGPAAPETAAGPAPDPAGLRTALKALLPDAMVPSAIVVLDALPLSPNGKLDRAALPAPERHGEAGGRGAEPRTPAERAIAGLWRELLGVETVGVDDDFFELGGHSLVAVQAVARLRKVLPGLDGGRAVGVMDLFKHPTVRALAELVERADVPRGPRSLLYELTRPGPRRSITYVCIPYGGGQAMVFQPLADALPEECALYAMAFPGHDPGLPDEETKPLDEIADQCVTEILEGLDGPLAIYGHCGIGGALAVEVARRLEARGRELEAVYIGAIFPFARPTGRIAGPLGRLLRTDRLRGDRAYENRMKSMGNDVSGLDEEQIRFMVRNQRRDTLIAEESFTRLLQEEIAPLRAPVVSVVGEQDPATDYYLERYREWHFLSPVTALVILDEAGHYFLKYRAEDLAEILTNTHIAMGYGAAHTLDRTSRGPAAGWWIEETSVRPPGAPDASGGTAPEAATAPEPPAALAGGNGAPPATRAGGRTAPAARTRERPPRRRDARPAPEPSMRRFMVVALAQLVTMTGTAITDFAIPVWIYLATGSLVDFALFTALSIMPGVVAAPLIGALVDRAGKRRMMAVGGCLAGGTQLVLGALLWTGNLEIWHFYPLTACLSVALIFQRLAFTTALPQLVPKQYLGHAAGLVQMVMGTSQFVAPLAAVALLSSIGLEGILAVDVASFAVLLGVLVLVRFPATMAHVRRETLTAEIAGGFRMSFGNRHLRAALLYFAALNVMLAALLLSISPLVLSFATLSTAGQISFAGGVGATLGGLAVALWGGPRRRRMRGVLLATLLLSFFAVVTGLHASPLVVGAGAFGLWFSLSIVNGVFMTIVHVKVPQRFHGRVMAVNQMISWSTLPLGMAVVAPLGERLLEPLLAPGGALASSVGAVIGVGEGRGIAFMYVILGLGIAVHVLVSMRIPVLARFDDEVPEATPDDLVGAQALRERAGNRVSLAWSAPAFAKALTMPLSPEKASALLGAEVERVVLRTGGEISAVYEVRCADRSLPHPDLIVKLYPDLFTARLRKEMLVYDLLRGSGVPAPSVVKWDESRRDLPHAYLVMTKVEGRPLSEVSGALPEPVIAGLYREMGTALRALHGVELREFGPVDGVREPDNEAYLGGQLDLRTAQFAEFGGDPALHAEIVGYVAARRHLLARCRTPVLCHHDFHERNVMVAEHDGSWHLTGVIDMENALGGDPLMDLAKTDYFAVRGDPVRRRELLAGYGGLPADWAERVALYRLYHALDQWGWLATIGETDTLAPITDEIRACLKDPPKENR</sequence>
<dbReference type="InterPro" id="IPR023213">
    <property type="entry name" value="CAT-like_dom_sf"/>
</dbReference>
<dbReference type="GO" id="GO:0043041">
    <property type="term" value="P:amino acid activation for nonribosomal peptide biosynthetic process"/>
    <property type="evidence" value="ECO:0007669"/>
    <property type="project" value="TreeGrafter"/>
</dbReference>
<reference evidence="7 8" key="1">
    <citation type="submission" date="2020-08" db="EMBL/GenBank/DDBJ databases">
        <title>Genomic Encyclopedia of Type Strains, Phase III (KMG-III): the genomes of soil and plant-associated and newly described type strains.</title>
        <authorList>
            <person name="Whitman W."/>
        </authorList>
    </citation>
    <scope>NUCLEOTIDE SEQUENCE [LARGE SCALE GENOMIC DNA]</scope>
    <source>
        <strain evidence="7 8">CECT 3303</strain>
    </source>
</reference>
<feature type="compositionally biased region" description="Low complexity" evidence="4">
    <location>
        <begin position="1399"/>
        <end position="1437"/>
    </location>
</feature>
<dbReference type="RefSeq" id="WP_184945745.1">
    <property type="nucleotide sequence ID" value="NZ_BAAAWZ010000001.1"/>
</dbReference>
<feature type="transmembrane region" description="Helical" evidence="5">
    <location>
        <begin position="1735"/>
        <end position="1756"/>
    </location>
</feature>
<name>A0A841D5R8_PLAVE</name>
<dbReference type="Gene3D" id="3.40.50.1820">
    <property type="entry name" value="alpha/beta hydrolase"/>
    <property type="match status" value="1"/>
</dbReference>
<dbReference type="GO" id="GO:0044550">
    <property type="term" value="P:secondary metabolite biosynthetic process"/>
    <property type="evidence" value="ECO:0007669"/>
    <property type="project" value="UniProtKB-ARBA"/>
</dbReference>
<dbReference type="GO" id="GO:0005829">
    <property type="term" value="C:cytosol"/>
    <property type="evidence" value="ECO:0007669"/>
    <property type="project" value="TreeGrafter"/>
</dbReference>
<keyword evidence="5" id="KW-1133">Transmembrane helix</keyword>
<dbReference type="Pfam" id="PF13193">
    <property type="entry name" value="AMP-binding_C"/>
    <property type="match status" value="1"/>
</dbReference>
<evidence type="ECO:0000259" key="6">
    <source>
        <dbReference type="PROSITE" id="PS50075"/>
    </source>
</evidence>
<dbReference type="FunFam" id="3.40.50.12780:FF:000012">
    <property type="entry name" value="Non-ribosomal peptide synthetase"/>
    <property type="match status" value="1"/>
</dbReference>
<dbReference type="InterPro" id="IPR011701">
    <property type="entry name" value="MFS"/>
</dbReference>
<feature type="transmembrane region" description="Helical" evidence="5">
    <location>
        <begin position="1551"/>
        <end position="1572"/>
    </location>
</feature>
<feature type="transmembrane region" description="Helical" evidence="5">
    <location>
        <begin position="1820"/>
        <end position="1838"/>
    </location>
</feature>
<evidence type="ECO:0000313" key="8">
    <source>
        <dbReference type="Proteomes" id="UP000562352"/>
    </source>
</evidence>
<dbReference type="InterPro" id="IPR036259">
    <property type="entry name" value="MFS_trans_sf"/>
</dbReference>
<dbReference type="InterPro" id="IPR010071">
    <property type="entry name" value="AA_adenyl_dom"/>
</dbReference>
<dbReference type="Pfam" id="PF00668">
    <property type="entry name" value="Condensation"/>
    <property type="match status" value="1"/>
</dbReference>
<accession>A0A841D5R8</accession>
<feature type="region of interest" description="Disordered" evidence="4">
    <location>
        <begin position="1389"/>
        <end position="1453"/>
    </location>
</feature>
<dbReference type="PROSITE" id="PS00012">
    <property type="entry name" value="PHOSPHOPANTETHEINE"/>
    <property type="match status" value="1"/>
</dbReference>
<protein>
    <submittedName>
        <fullName evidence="7">Amino acid adenylation domain-containing protein</fullName>
    </submittedName>
</protein>
<feature type="transmembrane region" description="Helical" evidence="5">
    <location>
        <begin position="1584"/>
        <end position="1612"/>
    </location>
</feature>
<dbReference type="GO" id="GO:0022857">
    <property type="term" value="F:transmembrane transporter activity"/>
    <property type="evidence" value="ECO:0007669"/>
    <property type="project" value="InterPro"/>
</dbReference>
<evidence type="ECO:0000256" key="1">
    <source>
        <dbReference type="ARBA" id="ARBA00001957"/>
    </source>
</evidence>
<feature type="region of interest" description="Disordered" evidence="4">
    <location>
        <begin position="1005"/>
        <end position="1025"/>
    </location>
</feature>
<dbReference type="Gene3D" id="3.30.300.30">
    <property type="match status" value="1"/>
</dbReference>
<gene>
    <name evidence="7" type="ORF">FHS22_005283</name>
</gene>
<dbReference type="InterPro" id="IPR020806">
    <property type="entry name" value="PKS_PP-bd"/>
</dbReference>
<keyword evidence="3" id="KW-0597">Phosphoprotein</keyword>
<dbReference type="CDD" id="cd19531">
    <property type="entry name" value="LCL_NRPS-like"/>
    <property type="match status" value="1"/>
</dbReference>
<dbReference type="SUPFAM" id="SSF103473">
    <property type="entry name" value="MFS general substrate transporter"/>
    <property type="match status" value="1"/>
</dbReference>
<keyword evidence="8" id="KW-1185">Reference proteome</keyword>
<dbReference type="PROSITE" id="PS00455">
    <property type="entry name" value="AMP_BINDING"/>
    <property type="match status" value="1"/>
</dbReference>
<dbReference type="InterPro" id="IPR001031">
    <property type="entry name" value="Thioesterase"/>
</dbReference>
<dbReference type="CDD" id="cd17646">
    <property type="entry name" value="A_NRPS_AB3403-like"/>
    <property type="match status" value="1"/>
</dbReference>
<dbReference type="Gene3D" id="3.30.559.30">
    <property type="entry name" value="Nonribosomal peptide synthetase, condensation domain"/>
    <property type="match status" value="1"/>
</dbReference>
<dbReference type="FunFam" id="1.10.1200.10:FF:000016">
    <property type="entry name" value="Non-ribosomal peptide synthase"/>
    <property type="match status" value="1"/>
</dbReference>
<dbReference type="InterPro" id="IPR036736">
    <property type="entry name" value="ACP-like_sf"/>
</dbReference>
<dbReference type="InterPro" id="IPR006162">
    <property type="entry name" value="Ppantetheine_attach_site"/>
</dbReference>
<dbReference type="SMART" id="SM00824">
    <property type="entry name" value="PKS_TE"/>
    <property type="match status" value="1"/>
</dbReference>
<dbReference type="SMART" id="SM00823">
    <property type="entry name" value="PKS_PP"/>
    <property type="match status" value="1"/>
</dbReference>
<dbReference type="Gene3D" id="3.30.200.150">
    <property type="match status" value="1"/>
</dbReference>
<feature type="transmembrane region" description="Helical" evidence="5">
    <location>
        <begin position="1492"/>
        <end position="1513"/>
    </location>
</feature>
<feature type="transmembrane region" description="Helical" evidence="5">
    <location>
        <begin position="1670"/>
        <end position="1693"/>
    </location>
</feature>
<dbReference type="SUPFAM" id="SSF53474">
    <property type="entry name" value="alpha/beta-Hydrolases"/>
    <property type="match status" value="1"/>
</dbReference>
<dbReference type="InterPro" id="IPR011009">
    <property type="entry name" value="Kinase-like_dom_sf"/>
</dbReference>
<evidence type="ECO:0000256" key="5">
    <source>
        <dbReference type="SAM" id="Phobius"/>
    </source>
</evidence>
<feature type="compositionally biased region" description="Basic and acidic residues" evidence="4">
    <location>
        <begin position="1010"/>
        <end position="1025"/>
    </location>
</feature>
<dbReference type="SUPFAM" id="SSF56112">
    <property type="entry name" value="Protein kinase-like (PK-like)"/>
    <property type="match status" value="1"/>
</dbReference>
<dbReference type="Pfam" id="PF00975">
    <property type="entry name" value="Thioesterase"/>
    <property type="match status" value="1"/>
</dbReference>
<feature type="region of interest" description="Disordered" evidence="4">
    <location>
        <begin position="602"/>
        <end position="639"/>
    </location>
</feature>
<dbReference type="Gene3D" id="1.10.1200.10">
    <property type="entry name" value="ACP-like"/>
    <property type="match status" value="1"/>
</dbReference>